<proteinExistence type="predicted"/>
<reference evidence="2" key="1">
    <citation type="journal article" date="2011" name="Nature">
        <title>Genome sequence and analysis of the tuber crop potato.</title>
        <authorList>
            <consortium name="The Potato Genome Sequencing Consortium"/>
        </authorList>
    </citation>
    <scope>NUCLEOTIDE SEQUENCE [LARGE SCALE GENOMIC DNA]</scope>
    <source>
        <strain evidence="2">cv. DM1-3 516 R44</strain>
    </source>
</reference>
<dbReference type="AlphaFoldDB" id="M1A6X2"/>
<protein>
    <submittedName>
        <fullName evidence="1">KS1 protein</fullName>
    </submittedName>
</protein>
<organism evidence="1 2">
    <name type="scientific">Solanum tuberosum</name>
    <name type="common">Potato</name>
    <dbReference type="NCBI Taxonomy" id="4113"/>
    <lineage>
        <taxon>Eukaryota</taxon>
        <taxon>Viridiplantae</taxon>
        <taxon>Streptophyta</taxon>
        <taxon>Embryophyta</taxon>
        <taxon>Tracheophyta</taxon>
        <taxon>Spermatophyta</taxon>
        <taxon>Magnoliopsida</taxon>
        <taxon>eudicotyledons</taxon>
        <taxon>Gunneridae</taxon>
        <taxon>Pentapetalae</taxon>
        <taxon>asterids</taxon>
        <taxon>lamiids</taxon>
        <taxon>Solanales</taxon>
        <taxon>Solanaceae</taxon>
        <taxon>Solanoideae</taxon>
        <taxon>Solaneae</taxon>
        <taxon>Solanum</taxon>
    </lineage>
</organism>
<evidence type="ECO:0000313" key="1">
    <source>
        <dbReference type="EnsemblPlants" id="PGSC0003DMT400015978"/>
    </source>
</evidence>
<sequence length="63" mass="7433">MESKKAIYEKENPQKGILTTIKLTFLLIYISTKKFSPKEQGYNIINKSQRRIQTDMNMQHNIS</sequence>
<keyword evidence="2" id="KW-1185">Reference proteome</keyword>
<dbReference type="EnsemblPlants" id="PGSC0003DMT400015978">
    <property type="protein sequence ID" value="PGSC0003DMT400015978"/>
    <property type="gene ID" value="PGSC0003DMG400006248"/>
</dbReference>
<reference evidence="1" key="2">
    <citation type="submission" date="2015-06" db="UniProtKB">
        <authorList>
            <consortium name="EnsemblPlants"/>
        </authorList>
    </citation>
    <scope>IDENTIFICATION</scope>
    <source>
        <strain evidence="1">DM1-3 516 R44</strain>
    </source>
</reference>
<dbReference type="HOGENOM" id="CLU_2890191_0_0_1"/>
<dbReference type="Proteomes" id="UP000011115">
    <property type="component" value="Unassembled WGS sequence"/>
</dbReference>
<name>M1A6X2_SOLTU</name>
<dbReference type="ExpressionAtlas" id="M1A6X2">
    <property type="expression patterns" value="baseline"/>
</dbReference>
<evidence type="ECO:0000313" key="2">
    <source>
        <dbReference type="Proteomes" id="UP000011115"/>
    </source>
</evidence>
<accession>M1A6X2</accession>
<dbReference type="Gramene" id="PGSC0003DMT400015978">
    <property type="protein sequence ID" value="PGSC0003DMT400015978"/>
    <property type="gene ID" value="PGSC0003DMG400006248"/>
</dbReference>